<protein>
    <submittedName>
        <fullName evidence="2">Uncharacterized protein</fullName>
    </submittedName>
</protein>
<comment type="caution">
    <text evidence="2">The sequence shown here is derived from an EMBL/GenBank/DDBJ whole genome shotgun (WGS) entry which is preliminary data.</text>
</comment>
<organism evidence="2 3">
    <name type="scientific">Paramecium primaurelia</name>
    <dbReference type="NCBI Taxonomy" id="5886"/>
    <lineage>
        <taxon>Eukaryota</taxon>
        <taxon>Sar</taxon>
        <taxon>Alveolata</taxon>
        <taxon>Ciliophora</taxon>
        <taxon>Intramacronucleata</taxon>
        <taxon>Oligohymenophorea</taxon>
        <taxon>Peniculida</taxon>
        <taxon>Parameciidae</taxon>
        <taxon>Paramecium</taxon>
    </lineage>
</organism>
<name>A0A8S1KFS8_PARPR</name>
<accession>A0A8S1KFS8</accession>
<evidence type="ECO:0000313" key="3">
    <source>
        <dbReference type="Proteomes" id="UP000688137"/>
    </source>
</evidence>
<gene>
    <name evidence="2" type="ORF">PPRIM_AZ9-3.1.T0200129</name>
</gene>
<keyword evidence="1" id="KW-0175">Coiled coil</keyword>
<sequence length="420" mass="48620">MESLNEYVLQFIEQQRCHRHPLEKAKMIKLKCNFRDSFICTQCIEIDSQLQMMSIKRASDLLTNFIMFEWKQPQQKTQQIKDKLQQFTDIFNNLLQQLETQINERDQKTQNLQKNYFQKLNEIERLIRHLTSDIKIETKIKDVNQMDRQIQLSDNLKSSLLLLLQNDELLSTCSQKEHLIFNQRLEKRLTMLDETLQDMTSQIQQQMDEFNQNMQNISMSRKLSNAEPFIGTQSILASPAMNVSPSQRQLFLSTFSSQLSKTFLNPFTFKQVHSQFKLISPTRLLIPPNTGNKTNKTRLALIGPRLQEGPLKPPKSITFSIQQQILQTFQIGVCETGSVELDPTKPHKLFLASKFPFFNRGDQLTLTVNPATGLIQLVKNKAFNQPVQAELQIDCWTNMVFVVASADCGGSGEIHIIYDE</sequence>
<reference evidence="2" key="1">
    <citation type="submission" date="2021-01" db="EMBL/GenBank/DDBJ databases">
        <authorList>
            <consortium name="Genoscope - CEA"/>
            <person name="William W."/>
        </authorList>
    </citation>
    <scope>NUCLEOTIDE SEQUENCE</scope>
</reference>
<dbReference type="Proteomes" id="UP000688137">
    <property type="component" value="Unassembled WGS sequence"/>
</dbReference>
<dbReference type="OMA" id="MMSIKRA"/>
<dbReference type="AlphaFoldDB" id="A0A8S1KFS8"/>
<evidence type="ECO:0000313" key="2">
    <source>
        <dbReference type="EMBL" id="CAD8053043.1"/>
    </source>
</evidence>
<feature type="coiled-coil region" evidence="1">
    <location>
        <begin position="182"/>
        <end position="209"/>
    </location>
</feature>
<proteinExistence type="predicted"/>
<dbReference type="EMBL" id="CAJJDM010000017">
    <property type="protein sequence ID" value="CAD8053043.1"/>
    <property type="molecule type" value="Genomic_DNA"/>
</dbReference>
<keyword evidence="3" id="KW-1185">Reference proteome</keyword>
<evidence type="ECO:0000256" key="1">
    <source>
        <dbReference type="SAM" id="Coils"/>
    </source>
</evidence>